<dbReference type="EMBL" id="JAGDQJ010000010">
    <property type="protein sequence ID" value="MBO1625361.1"/>
    <property type="molecule type" value="Genomic_DNA"/>
</dbReference>
<evidence type="ECO:0000256" key="2">
    <source>
        <dbReference type="ARBA" id="ARBA00023125"/>
    </source>
</evidence>
<dbReference type="InterPro" id="IPR009057">
    <property type="entry name" value="Homeodomain-like_sf"/>
</dbReference>
<sequence length="207" mass="23790">MSIKNTNDPRVKRTRQLIQDAFVALVGEKGFENVTVQHIAERAPVNRATFYSHYHDKYDLLDKSIEEMLVKLTEIIRPKRHNKEDFQLIFNSPHPTFLALFEHIAENATFYNVMLGEKAAGNFFYKMMKTIQTHLTLSLSISQPNDEELMIPRDILISYVTGAHLGMIISWLKKGMIYSPHFMAMQLTRLIILGAHAAAGLEKPFEI</sequence>
<protein>
    <submittedName>
        <fullName evidence="5">TetR/AcrR family transcriptional regulator</fullName>
    </submittedName>
</protein>
<name>A0ABS3NWT8_9BACI</name>
<evidence type="ECO:0000313" key="5">
    <source>
        <dbReference type="EMBL" id="MBO1625361.1"/>
    </source>
</evidence>
<dbReference type="InterPro" id="IPR039532">
    <property type="entry name" value="TetR_C_Firmicutes"/>
</dbReference>
<dbReference type="Gene3D" id="1.10.357.10">
    <property type="entry name" value="Tetracycline Repressor, domain 2"/>
    <property type="match status" value="1"/>
</dbReference>
<gene>
    <name evidence="5" type="ORF">J4P90_08880</name>
</gene>
<dbReference type="SUPFAM" id="SSF46689">
    <property type="entry name" value="Homeodomain-like"/>
    <property type="match status" value="1"/>
</dbReference>
<reference evidence="5 6" key="1">
    <citation type="submission" date="2021-03" db="EMBL/GenBank/DDBJ databases">
        <title>Identification of novel Bacillus strains.</title>
        <authorList>
            <person name="Xiao Z."/>
            <person name="Li Y."/>
            <person name="Shen J."/>
        </authorList>
    </citation>
    <scope>NUCLEOTIDE SEQUENCE [LARGE SCALE GENOMIC DNA]</scope>
    <source>
        <strain evidence="5 6">SY8</strain>
    </source>
</reference>
<dbReference type="RefSeq" id="WP_026593614.1">
    <property type="nucleotide sequence ID" value="NZ_CP127376.1"/>
</dbReference>
<feature type="domain" description="HTH tetR-type" evidence="4">
    <location>
        <begin position="12"/>
        <end position="72"/>
    </location>
</feature>
<dbReference type="InterPro" id="IPR050624">
    <property type="entry name" value="HTH-type_Tx_Regulator"/>
</dbReference>
<dbReference type="PANTHER" id="PTHR43479:SF23">
    <property type="entry name" value="HTH TETR-TYPE DOMAIN-CONTAINING PROTEIN"/>
    <property type="match status" value="1"/>
</dbReference>
<keyword evidence="2 3" id="KW-0238">DNA-binding</keyword>
<evidence type="ECO:0000259" key="4">
    <source>
        <dbReference type="PROSITE" id="PS50977"/>
    </source>
</evidence>
<feature type="DNA-binding region" description="H-T-H motif" evidence="3">
    <location>
        <begin position="35"/>
        <end position="54"/>
    </location>
</feature>
<proteinExistence type="predicted"/>
<evidence type="ECO:0000256" key="1">
    <source>
        <dbReference type="ARBA" id="ARBA00022491"/>
    </source>
</evidence>
<dbReference type="InterPro" id="IPR001647">
    <property type="entry name" value="HTH_TetR"/>
</dbReference>
<dbReference type="Pfam" id="PF14278">
    <property type="entry name" value="TetR_C_8"/>
    <property type="match status" value="1"/>
</dbReference>
<dbReference type="Proteomes" id="UP000677611">
    <property type="component" value="Unassembled WGS sequence"/>
</dbReference>
<organism evidence="5 6">
    <name type="scientific">Bacillus arachidis</name>
    <dbReference type="NCBI Taxonomy" id="2819290"/>
    <lineage>
        <taxon>Bacteria</taxon>
        <taxon>Bacillati</taxon>
        <taxon>Bacillota</taxon>
        <taxon>Bacilli</taxon>
        <taxon>Bacillales</taxon>
        <taxon>Bacillaceae</taxon>
        <taxon>Bacillus</taxon>
    </lineage>
</organism>
<dbReference type="PROSITE" id="PS50977">
    <property type="entry name" value="HTH_TETR_2"/>
    <property type="match status" value="1"/>
</dbReference>
<evidence type="ECO:0000256" key="3">
    <source>
        <dbReference type="PROSITE-ProRule" id="PRU00335"/>
    </source>
</evidence>
<accession>A0ABS3NWT8</accession>
<keyword evidence="6" id="KW-1185">Reference proteome</keyword>
<dbReference type="PANTHER" id="PTHR43479">
    <property type="entry name" value="ACREF/ENVCD OPERON REPRESSOR-RELATED"/>
    <property type="match status" value="1"/>
</dbReference>
<dbReference type="PRINTS" id="PR00455">
    <property type="entry name" value="HTHTETR"/>
</dbReference>
<dbReference type="Pfam" id="PF00440">
    <property type="entry name" value="TetR_N"/>
    <property type="match status" value="1"/>
</dbReference>
<comment type="caution">
    <text evidence="5">The sequence shown here is derived from an EMBL/GenBank/DDBJ whole genome shotgun (WGS) entry which is preliminary data.</text>
</comment>
<evidence type="ECO:0000313" key="6">
    <source>
        <dbReference type="Proteomes" id="UP000677611"/>
    </source>
</evidence>
<keyword evidence="1" id="KW-0678">Repressor</keyword>